<evidence type="ECO:0000256" key="8">
    <source>
        <dbReference type="RuleBase" id="RU363032"/>
    </source>
</evidence>
<protein>
    <submittedName>
        <fullName evidence="10">Inner membrane ABC transporter permease protein YdcV</fullName>
    </submittedName>
</protein>
<dbReference type="SUPFAM" id="SSF161098">
    <property type="entry name" value="MetI-like"/>
    <property type="match status" value="1"/>
</dbReference>
<dbReference type="PROSITE" id="PS50928">
    <property type="entry name" value="ABC_TM1"/>
    <property type="match status" value="1"/>
</dbReference>
<keyword evidence="12" id="KW-1185">Reference proteome</keyword>
<evidence type="ECO:0000313" key="12">
    <source>
        <dbReference type="Proteomes" id="UP000070539"/>
    </source>
</evidence>
<dbReference type="PANTHER" id="PTHR43848:SF2">
    <property type="entry name" value="PUTRESCINE TRANSPORT SYSTEM PERMEASE PROTEIN POTI"/>
    <property type="match status" value="1"/>
</dbReference>
<evidence type="ECO:0000313" key="10">
    <source>
        <dbReference type="EMBL" id="KXL54260.1"/>
    </source>
</evidence>
<dbReference type="Gene3D" id="1.10.3720.10">
    <property type="entry name" value="MetI-like"/>
    <property type="match status" value="1"/>
</dbReference>
<dbReference type="InterPro" id="IPR000515">
    <property type="entry name" value="MetI-like"/>
</dbReference>
<dbReference type="GO" id="GO:0055085">
    <property type="term" value="P:transmembrane transport"/>
    <property type="evidence" value="ECO:0007669"/>
    <property type="project" value="InterPro"/>
</dbReference>
<feature type="transmembrane region" description="Helical" evidence="8">
    <location>
        <begin position="230"/>
        <end position="253"/>
    </location>
</feature>
<evidence type="ECO:0000259" key="9">
    <source>
        <dbReference type="PROSITE" id="PS50928"/>
    </source>
</evidence>
<organism evidence="10 12">
    <name type="scientific">Anaerotignum neopropionicum</name>
    <dbReference type="NCBI Taxonomy" id="36847"/>
    <lineage>
        <taxon>Bacteria</taxon>
        <taxon>Bacillati</taxon>
        <taxon>Bacillota</taxon>
        <taxon>Clostridia</taxon>
        <taxon>Lachnospirales</taxon>
        <taxon>Anaerotignaceae</taxon>
        <taxon>Anaerotignum</taxon>
    </lineage>
</organism>
<evidence type="ECO:0000256" key="3">
    <source>
        <dbReference type="ARBA" id="ARBA00022448"/>
    </source>
</evidence>
<feature type="transmembrane region" description="Helical" evidence="8">
    <location>
        <begin position="107"/>
        <end position="125"/>
    </location>
</feature>
<dbReference type="RefSeq" id="WP_066083885.1">
    <property type="nucleotide sequence ID" value="NZ_LRVM01000001.1"/>
</dbReference>
<sequence>MEKKKIRLFSKLLLGLTAIFFYAPILYIILFSFNSSRSLTKFEGFSLRWYEKMFSDSTMMEAVAYTVIIAVLATIISTIVGTLTAIGLSKSRKLMRGIVEQVNNLPIMNPEIVTGIGLLMFFSALGVKKGFLTLLLAHVMFCIPYVILSVTPKLRSLDPNLADAALDLGATPMQALWKVIVPQIRPGIISGALIAFTMSFDDFVISYFVTGNGVNNISILVYTMSKRVNPSINALSTLVIIIITVTLFIVNIIPILKEKKGRKTT</sequence>
<comment type="subcellular location">
    <subcellularLocation>
        <location evidence="1 8">Cell membrane</location>
        <topology evidence="1 8">Multi-pass membrane protein</topology>
    </subcellularLocation>
</comment>
<keyword evidence="3 8" id="KW-0813">Transport</keyword>
<keyword evidence="5 8" id="KW-0812">Transmembrane</keyword>
<keyword evidence="6 8" id="KW-1133">Transmembrane helix</keyword>
<dbReference type="Proteomes" id="UP000070539">
    <property type="component" value="Unassembled WGS sequence"/>
</dbReference>
<evidence type="ECO:0000313" key="11">
    <source>
        <dbReference type="EMBL" id="KXL54385.1"/>
    </source>
</evidence>
<dbReference type="GO" id="GO:0005886">
    <property type="term" value="C:plasma membrane"/>
    <property type="evidence" value="ECO:0007669"/>
    <property type="project" value="UniProtKB-SubCell"/>
</dbReference>
<feature type="transmembrane region" description="Helical" evidence="8">
    <location>
        <begin position="12"/>
        <end position="33"/>
    </location>
</feature>
<proteinExistence type="inferred from homology"/>
<gene>
    <name evidence="10" type="primary">ydcV_1</name>
    <name evidence="11" type="synonym">ydcV_2</name>
    <name evidence="10" type="ORF">CLNEO_03620</name>
    <name evidence="11" type="ORF">CLNEO_04910</name>
</gene>
<comment type="similarity">
    <text evidence="2">Belongs to the binding-protein-dependent transport system permease family. CysTW subfamily.</text>
</comment>
<dbReference type="CDD" id="cd06261">
    <property type="entry name" value="TM_PBP2"/>
    <property type="match status" value="1"/>
</dbReference>
<dbReference type="AlphaFoldDB" id="A0A136WIP0"/>
<evidence type="ECO:0000256" key="6">
    <source>
        <dbReference type="ARBA" id="ARBA00022989"/>
    </source>
</evidence>
<accession>A0A136WIP0</accession>
<dbReference type="PANTHER" id="PTHR43848">
    <property type="entry name" value="PUTRESCINE TRANSPORT SYSTEM PERMEASE PROTEIN POTI"/>
    <property type="match status" value="1"/>
</dbReference>
<reference evidence="10 12" key="1">
    <citation type="submission" date="2016-01" db="EMBL/GenBank/DDBJ databases">
        <title>Genome sequence of Clostridium neopropionicum X4, DSM-3847.</title>
        <authorList>
            <person name="Poehlein A."/>
            <person name="Beck M.H."/>
            <person name="Bengelsdorf F.R."/>
            <person name="Daniel R."/>
            <person name="Duerre P."/>
        </authorList>
    </citation>
    <scope>NUCLEOTIDE SEQUENCE [LARGE SCALE GENOMIC DNA]</scope>
    <source>
        <strain evidence="10 12">DSM-3847</strain>
    </source>
</reference>
<evidence type="ECO:0000256" key="4">
    <source>
        <dbReference type="ARBA" id="ARBA00022475"/>
    </source>
</evidence>
<name>A0A136WIP0_9FIRM</name>
<feature type="transmembrane region" description="Helical" evidence="8">
    <location>
        <begin position="131"/>
        <end position="148"/>
    </location>
</feature>
<dbReference type="InterPro" id="IPR035906">
    <property type="entry name" value="MetI-like_sf"/>
</dbReference>
<feature type="domain" description="ABC transmembrane type-1" evidence="9">
    <location>
        <begin position="63"/>
        <end position="251"/>
    </location>
</feature>
<keyword evidence="4" id="KW-1003">Cell membrane</keyword>
<evidence type="ECO:0000256" key="7">
    <source>
        <dbReference type="ARBA" id="ARBA00023136"/>
    </source>
</evidence>
<dbReference type="EMBL" id="LRVM01000001">
    <property type="protein sequence ID" value="KXL54260.1"/>
    <property type="molecule type" value="Genomic_DNA"/>
</dbReference>
<evidence type="ECO:0000256" key="5">
    <source>
        <dbReference type="ARBA" id="ARBA00022692"/>
    </source>
</evidence>
<keyword evidence="7 8" id="KW-0472">Membrane</keyword>
<dbReference type="STRING" id="36847.CLNEO_03620"/>
<dbReference type="PATRIC" id="fig|36847.3.peg.449"/>
<dbReference type="InterPro" id="IPR051789">
    <property type="entry name" value="Bact_Polyamine_Transport"/>
</dbReference>
<evidence type="ECO:0000256" key="1">
    <source>
        <dbReference type="ARBA" id="ARBA00004651"/>
    </source>
</evidence>
<feature type="transmembrane region" description="Helical" evidence="8">
    <location>
        <begin position="62"/>
        <end position="86"/>
    </location>
</feature>
<evidence type="ECO:0000256" key="2">
    <source>
        <dbReference type="ARBA" id="ARBA00007069"/>
    </source>
</evidence>
<dbReference type="Pfam" id="PF00528">
    <property type="entry name" value="BPD_transp_1"/>
    <property type="match status" value="1"/>
</dbReference>
<dbReference type="EMBL" id="LRVM01000001">
    <property type="protein sequence ID" value="KXL54385.1"/>
    <property type="molecule type" value="Genomic_DNA"/>
</dbReference>
<comment type="caution">
    <text evidence="10">The sequence shown here is derived from an EMBL/GenBank/DDBJ whole genome shotgun (WGS) entry which is preliminary data.</text>
</comment>